<keyword evidence="3" id="KW-0804">Transcription</keyword>
<dbReference type="SUPFAM" id="SSF46785">
    <property type="entry name" value="Winged helix' DNA-binding domain"/>
    <property type="match status" value="1"/>
</dbReference>
<evidence type="ECO:0000256" key="3">
    <source>
        <dbReference type="ARBA" id="ARBA00023163"/>
    </source>
</evidence>
<dbReference type="Gene3D" id="1.10.10.10">
    <property type="entry name" value="Winged helix-like DNA-binding domain superfamily/Winged helix DNA-binding domain"/>
    <property type="match status" value="1"/>
</dbReference>
<dbReference type="Proteomes" id="UP000241507">
    <property type="component" value="Chromosome"/>
</dbReference>
<keyword evidence="2" id="KW-0238">DNA-binding</keyword>
<reference evidence="6" key="1">
    <citation type="submission" date="2018-03" db="EMBL/GenBank/DDBJ databases">
        <title>Gramella fulva sp. nov., isolated from a dry surface of tidal flat.</title>
        <authorList>
            <person name="Hwang S.H."/>
            <person name="Hwang W.M."/>
            <person name="Kang K."/>
            <person name="Ahn T.-Y."/>
        </authorList>
    </citation>
    <scope>NUCLEOTIDE SEQUENCE [LARGE SCALE GENOMIC DNA]</scope>
    <source>
        <strain evidence="6">SH35</strain>
    </source>
</reference>
<dbReference type="GO" id="GO:0003700">
    <property type="term" value="F:DNA-binding transcription factor activity"/>
    <property type="evidence" value="ECO:0007669"/>
    <property type="project" value="InterPro"/>
</dbReference>
<dbReference type="InterPro" id="IPR052362">
    <property type="entry name" value="HTH-GbsR_regulator"/>
</dbReference>
<dbReference type="AlphaFoldDB" id="A0A2R3Z341"/>
<keyword evidence="1" id="KW-0805">Transcription regulation</keyword>
<keyword evidence="6" id="KW-1185">Reference proteome</keyword>
<protein>
    <submittedName>
        <fullName evidence="5">Transcriptional regulator</fullName>
    </submittedName>
</protein>
<dbReference type="InterPro" id="IPR036388">
    <property type="entry name" value="WH-like_DNA-bd_sf"/>
</dbReference>
<dbReference type="InterPro" id="IPR001845">
    <property type="entry name" value="HTH_ArsR_DNA-bd_dom"/>
</dbReference>
<dbReference type="PANTHER" id="PTHR38465:SF1">
    <property type="entry name" value="HTH-TYPE TRANSCRIPTIONAL REGULATOR MJ1563-RELATED"/>
    <property type="match status" value="1"/>
</dbReference>
<evidence type="ECO:0000313" key="6">
    <source>
        <dbReference type="Proteomes" id="UP000241507"/>
    </source>
</evidence>
<dbReference type="OrthoDB" id="1807857at2"/>
<dbReference type="Pfam" id="PF01022">
    <property type="entry name" value="HTH_5"/>
    <property type="match status" value="1"/>
</dbReference>
<feature type="domain" description="HTH arsR-type" evidence="4">
    <location>
        <begin position="31"/>
        <end position="70"/>
    </location>
</feature>
<gene>
    <name evidence="5" type="ORF">C7S20_05110</name>
</gene>
<accession>A0A2R3Z341</accession>
<proteinExistence type="predicted"/>
<evidence type="ECO:0000313" key="5">
    <source>
        <dbReference type="EMBL" id="AVR44693.1"/>
    </source>
</evidence>
<dbReference type="GO" id="GO:0003677">
    <property type="term" value="F:DNA binding"/>
    <property type="evidence" value="ECO:0007669"/>
    <property type="project" value="UniProtKB-KW"/>
</dbReference>
<evidence type="ECO:0000256" key="1">
    <source>
        <dbReference type="ARBA" id="ARBA00023015"/>
    </source>
</evidence>
<dbReference type="KEGG" id="grs:C7S20_05110"/>
<sequence>MRGCPEKKKKLIEEIGVLFEQTHDLTPLAARINVIMILSPNEGHTFEEIVQITGASKSSVSTQLNLLLKLNRAEYFTKTGERRRYFRASKQYVKMRLQDHLQKIQKELELFEELTQYNKENNPEKFQKNKDFTNHYGNYLRAQKKNLETAIAKMPGN</sequence>
<evidence type="ECO:0000259" key="4">
    <source>
        <dbReference type="Pfam" id="PF01022"/>
    </source>
</evidence>
<dbReference type="InterPro" id="IPR036390">
    <property type="entry name" value="WH_DNA-bd_sf"/>
</dbReference>
<dbReference type="PANTHER" id="PTHR38465">
    <property type="entry name" value="HTH-TYPE TRANSCRIPTIONAL REGULATOR MJ1563-RELATED"/>
    <property type="match status" value="1"/>
</dbReference>
<name>A0A2R3Z341_9FLAO</name>
<evidence type="ECO:0000256" key="2">
    <source>
        <dbReference type="ARBA" id="ARBA00023125"/>
    </source>
</evidence>
<dbReference type="EMBL" id="CP028136">
    <property type="protein sequence ID" value="AVR44693.1"/>
    <property type="molecule type" value="Genomic_DNA"/>
</dbReference>
<organism evidence="5 6">
    <name type="scientific">Christiangramia fulva</name>
    <dbReference type="NCBI Taxonomy" id="2126553"/>
    <lineage>
        <taxon>Bacteria</taxon>
        <taxon>Pseudomonadati</taxon>
        <taxon>Bacteroidota</taxon>
        <taxon>Flavobacteriia</taxon>
        <taxon>Flavobacteriales</taxon>
        <taxon>Flavobacteriaceae</taxon>
        <taxon>Christiangramia</taxon>
    </lineage>
</organism>